<evidence type="ECO:0000256" key="2">
    <source>
        <dbReference type="ARBA" id="ARBA00022988"/>
    </source>
</evidence>
<name>A0ABS2HHC6_9VIBR</name>
<comment type="caution">
    <text evidence="5">The sequence shown here is derived from an EMBL/GenBank/DDBJ whole genome shotgun (WGS) entry which is preliminary data.</text>
</comment>
<keyword evidence="4" id="KW-0963">Cytoplasm</keyword>
<dbReference type="Proteomes" id="UP000809621">
    <property type="component" value="Unassembled WGS sequence"/>
</dbReference>
<keyword evidence="3 4" id="KW-0143">Chaperone</keyword>
<protein>
    <recommendedName>
        <fullName evidence="4">Urease accessory protein UreD</fullName>
    </recommendedName>
</protein>
<dbReference type="EMBL" id="JAFEUM010000002">
    <property type="protein sequence ID" value="MBM7036081.1"/>
    <property type="molecule type" value="Genomic_DNA"/>
</dbReference>
<comment type="subunit">
    <text evidence="4">UreD, UreF and UreG form a complex that acts as a GTP-hydrolysis-dependent molecular chaperone, activating the urease apoprotein by helping to assemble the nickel containing metallocenter of UreC. The UreE protein probably delivers the nickel.</text>
</comment>
<comment type="similarity">
    <text evidence="1 4">Belongs to the UreD family.</text>
</comment>
<dbReference type="HAMAP" id="MF_01384">
    <property type="entry name" value="UreD"/>
    <property type="match status" value="1"/>
</dbReference>
<comment type="function">
    <text evidence="4">Required for maturation of urease via the functional incorporation of the urease nickel metallocenter.</text>
</comment>
<proteinExistence type="inferred from homology"/>
<gene>
    <name evidence="4" type="primary">ureD</name>
    <name evidence="5" type="ORF">JQC93_06620</name>
</gene>
<comment type="subcellular location">
    <subcellularLocation>
        <location evidence="4">Cytoplasm</location>
    </subcellularLocation>
</comment>
<evidence type="ECO:0000256" key="1">
    <source>
        <dbReference type="ARBA" id="ARBA00007177"/>
    </source>
</evidence>
<accession>A0ABS2HHC6</accession>
<evidence type="ECO:0000313" key="5">
    <source>
        <dbReference type="EMBL" id="MBM7036081.1"/>
    </source>
</evidence>
<dbReference type="PANTHER" id="PTHR33643">
    <property type="entry name" value="UREASE ACCESSORY PROTEIN D"/>
    <property type="match status" value="1"/>
</dbReference>
<keyword evidence="2 4" id="KW-0996">Nickel insertion</keyword>
<keyword evidence="6" id="KW-1185">Reference proteome</keyword>
<dbReference type="PANTHER" id="PTHR33643:SF1">
    <property type="entry name" value="UREASE ACCESSORY PROTEIN D"/>
    <property type="match status" value="1"/>
</dbReference>
<evidence type="ECO:0000256" key="3">
    <source>
        <dbReference type="ARBA" id="ARBA00023186"/>
    </source>
</evidence>
<dbReference type="Pfam" id="PF01774">
    <property type="entry name" value="UreD"/>
    <property type="match status" value="1"/>
</dbReference>
<evidence type="ECO:0000256" key="4">
    <source>
        <dbReference type="HAMAP-Rule" id="MF_01384"/>
    </source>
</evidence>
<dbReference type="RefSeq" id="WP_205157685.1">
    <property type="nucleotide sequence ID" value="NZ_JAFEUM010000002.1"/>
</dbReference>
<evidence type="ECO:0000313" key="6">
    <source>
        <dbReference type="Proteomes" id="UP000809621"/>
    </source>
</evidence>
<sequence>MTMVNELTEPAPQLLTQSPPLRAIDQVIEDDIREGWKADLSLSFTQRGDKTVLKHRHQSGPLAIQRPLYPDGTTCHAYLLHPPGGVVGGDTLNIDIRVESNAEVLITTPGSTKFYRSNHRYAQQKQVLRVEAGGRLEWFPQDNIFFPHAHVRLDTDIHLEGDAQFWGWELNCFGRPALDEPFSAGHLIGKTQLFIDQKIILTEGIQMVGGDELLMEKGLLNYPLMGTLYIRHFDSSLLEPIQAYLTEKTSASAASPTSWIAGATELEGVIVVRALGHWSEDLINLFGDIWRLTRGKMTGATPDKPRIWAT</sequence>
<organism evidence="5 6">
    <name type="scientific">Vibrio ulleungensis</name>
    <dbReference type="NCBI Taxonomy" id="2807619"/>
    <lineage>
        <taxon>Bacteria</taxon>
        <taxon>Pseudomonadati</taxon>
        <taxon>Pseudomonadota</taxon>
        <taxon>Gammaproteobacteria</taxon>
        <taxon>Vibrionales</taxon>
        <taxon>Vibrionaceae</taxon>
        <taxon>Vibrio</taxon>
    </lineage>
</organism>
<dbReference type="InterPro" id="IPR002669">
    <property type="entry name" value="UreD"/>
</dbReference>
<reference evidence="5 6" key="1">
    <citation type="submission" date="2021-02" db="EMBL/GenBank/DDBJ databases">
        <authorList>
            <person name="Park J.-S."/>
        </authorList>
    </citation>
    <scope>NUCLEOTIDE SEQUENCE [LARGE SCALE GENOMIC DNA]</scope>
    <source>
        <strain evidence="5 6">188UL20-2</strain>
    </source>
</reference>